<sequence>MSALRSAGRRQLTASTITRRQATGSHLLRIEGYKQQVRDMTPNGKSITSSKFAVGGHDWQIELYPNGIKEKVKGSISLYLCHASLAQTGDATAKFEFSLLDQAGKPWRTRNVEQHRYLRYTVPSGWGWDDFVKLEELDEEKHLKDDCLNVLCDVTIDLGLKSEDYVEVAPAPVTAPPPFDVSGEEAGTIWNKHEADVTIEIGGETFAAHRWALERSPVFKELIASGTGGELRIDDMDADVCKALLKFMYTGSPPATEELEASRMAERLLVVTDRHNLEKLKQICEKELCKRIDMGSVGATLAFAERHRCPLLREACIQFLSVPGNLKALMETDGFEQFKTSSPSSLMDVMVKLMP</sequence>
<accession>A0A0Q3HGW2</accession>
<dbReference type="Gene3D" id="2.60.210.10">
    <property type="entry name" value="Apoptosis, Tumor Necrosis Factor Receptor Associated Protein 2, Chain A"/>
    <property type="match status" value="1"/>
</dbReference>
<protein>
    <recommendedName>
        <fullName evidence="8">BTB domain-containing protein</fullName>
    </recommendedName>
</protein>
<proteinExistence type="inferred from homology"/>
<name>A0A0Q3HGW2_BRADI</name>
<evidence type="ECO:0000259" key="4">
    <source>
        <dbReference type="PROSITE" id="PS50144"/>
    </source>
</evidence>
<dbReference type="SUPFAM" id="SSF49599">
    <property type="entry name" value="TRAF domain-like"/>
    <property type="match status" value="1"/>
</dbReference>
<comment type="similarity">
    <text evidence="2">Belongs to the Tdpoz family.</text>
</comment>
<dbReference type="InterPro" id="IPR000210">
    <property type="entry name" value="BTB/POZ_dom"/>
</dbReference>
<gene>
    <name evidence="5" type="ORF">BRADI_4g12847v3</name>
</gene>
<evidence type="ECO:0000259" key="3">
    <source>
        <dbReference type="PROSITE" id="PS50097"/>
    </source>
</evidence>
<evidence type="ECO:0000313" key="5">
    <source>
        <dbReference type="EMBL" id="KQJ87667.1"/>
    </source>
</evidence>
<dbReference type="Gramene" id="KQJ87667">
    <property type="protein sequence ID" value="KQJ87667"/>
    <property type="gene ID" value="BRADI_4g12847v3"/>
</dbReference>
<dbReference type="Gene3D" id="1.25.40.420">
    <property type="match status" value="1"/>
</dbReference>
<evidence type="ECO:0008006" key="8">
    <source>
        <dbReference type="Google" id="ProtNLM"/>
    </source>
</evidence>
<dbReference type="ExpressionAtlas" id="A0A0Q3HGW2">
    <property type="expression patterns" value="baseline"/>
</dbReference>
<reference evidence="5" key="2">
    <citation type="submission" date="2017-06" db="EMBL/GenBank/DDBJ databases">
        <title>WGS assembly of Brachypodium distachyon.</title>
        <authorList>
            <consortium name="The International Brachypodium Initiative"/>
            <person name="Lucas S."/>
            <person name="Harmon-Smith M."/>
            <person name="Lail K."/>
            <person name="Tice H."/>
            <person name="Grimwood J."/>
            <person name="Bruce D."/>
            <person name="Barry K."/>
            <person name="Shu S."/>
            <person name="Lindquist E."/>
            <person name="Wang M."/>
            <person name="Pitluck S."/>
            <person name="Vogel J.P."/>
            <person name="Garvin D.F."/>
            <person name="Mockler T.C."/>
            <person name="Schmutz J."/>
            <person name="Rokhsar D."/>
            <person name="Bevan M.W."/>
        </authorList>
    </citation>
    <scope>NUCLEOTIDE SEQUENCE</scope>
    <source>
        <strain evidence="5">Bd21</strain>
    </source>
</reference>
<feature type="domain" description="MATH" evidence="4">
    <location>
        <begin position="23"/>
        <end position="154"/>
    </location>
</feature>
<dbReference type="Pfam" id="PF22486">
    <property type="entry name" value="MATH_2"/>
    <property type="match status" value="1"/>
</dbReference>
<dbReference type="InterPro" id="IPR045005">
    <property type="entry name" value="BPM1-6"/>
</dbReference>
<organism evidence="5">
    <name type="scientific">Brachypodium distachyon</name>
    <name type="common">Purple false brome</name>
    <name type="synonym">Trachynia distachya</name>
    <dbReference type="NCBI Taxonomy" id="15368"/>
    <lineage>
        <taxon>Eukaryota</taxon>
        <taxon>Viridiplantae</taxon>
        <taxon>Streptophyta</taxon>
        <taxon>Embryophyta</taxon>
        <taxon>Tracheophyta</taxon>
        <taxon>Spermatophyta</taxon>
        <taxon>Magnoliopsida</taxon>
        <taxon>Liliopsida</taxon>
        <taxon>Poales</taxon>
        <taxon>Poaceae</taxon>
        <taxon>BOP clade</taxon>
        <taxon>Pooideae</taxon>
        <taxon>Stipodae</taxon>
        <taxon>Brachypodieae</taxon>
        <taxon>Brachypodium</taxon>
    </lineage>
</organism>
<reference evidence="6" key="3">
    <citation type="submission" date="2018-08" db="UniProtKB">
        <authorList>
            <consortium name="EnsemblPlants"/>
        </authorList>
    </citation>
    <scope>IDENTIFICATION</scope>
    <source>
        <strain evidence="6">cv. Bd21</strain>
    </source>
</reference>
<dbReference type="Proteomes" id="UP000008810">
    <property type="component" value="Chromosome 4"/>
</dbReference>
<dbReference type="Pfam" id="PF00651">
    <property type="entry name" value="BTB"/>
    <property type="match status" value="1"/>
</dbReference>
<keyword evidence="7" id="KW-1185">Reference proteome</keyword>
<dbReference type="EnsemblPlants" id="KQJ87667">
    <property type="protein sequence ID" value="KQJ87667"/>
    <property type="gene ID" value="BRADI_4g12847v3"/>
</dbReference>
<dbReference type="OrthoDB" id="649476at2759"/>
<evidence type="ECO:0000256" key="1">
    <source>
        <dbReference type="ARBA" id="ARBA00004906"/>
    </source>
</evidence>
<dbReference type="AlphaFoldDB" id="A0A0Q3HGW2"/>
<dbReference type="SMART" id="SM00225">
    <property type="entry name" value="BTB"/>
    <property type="match status" value="1"/>
</dbReference>
<reference evidence="5 6" key="1">
    <citation type="journal article" date="2010" name="Nature">
        <title>Genome sequencing and analysis of the model grass Brachypodium distachyon.</title>
        <authorList>
            <consortium name="International Brachypodium Initiative"/>
        </authorList>
    </citation>
    <scope>NUCLEOTIDE SEQUENCE [LARGE SCALE GENOMIC DNA]</scope>
    <source>
        <strain evidence="5 6">Bd21</strain>
    </source>
</reference>
<dbReference type="InterPro" id="IPR011333">
    <property type="entry name" value="SKP1/BTB/POZ_sf"/>
</dbReference>
<dbReference type="GO" id="GO:0016567">
    <property type="term" value="P:protein ubiquitination"/>
    <property type="evidence" value="ECO:0007669"/>
    <property type="project" value="InterPro"/>
</dbReference>
<dbReference type="SMART" id="SM00061">
    <property type="entry name" value="MATH"/>
    <property type="match status" value="1"/>
</dbReference>
<dbReference type="PANTHER" id="PTHR26379:SF316">
    <property type="entry name" value="MATH DOMAIN-CONTAINING PROTEIN"/>
    <property type="match status" value="1"/>
</dbReference>
<evidence type="ECO:0000313" key="6">
    <source>
        <dbReference type="EnsemblPlants" id="KQJ87667"/>
    </source>
</evidence>
<dbReference type="PANTHER" id="PTHR26379">
    <property type="entry name" value="BTB/POZ AND MATH DOMAIN-CONTAINING PROTEIN 1"/>
    <property type="match status" value="1"/>
</dbReference>
<dbReference type="CDD" id="cd00121">
    <property type="entry name" value="MATH"/>
    <property type="match status" value="1"/>
</dbReference>
<evidence type="ECO:0000313" key="7">
    <source>
        <dbReference type="Proteomes" id="UP000008810"/>
    </source>
</evidence>
<dbReference type="Pfam" id="PF24570">
    <property type="entry name" value="BACK_BPM_SPOP"/>
    <property type="match status" value="1"/>
</dbReference>
<dbReference type="PROSITE" id="PS50144">
    <property type="entry name" value="MATH"/>
    <property type="match status" value="1"/>
</dbReference>
<dbReference type="InterPro" id="IPR056423">
    <property type="entry name" value="BACK_BPM_SPOP"/>
</dbReference>
<feature type="domain" description="BTB" evidence="3">
    <location>
        <begin position="195"/>
        <end position="257"/>
    </location>
</feature>
<dbReference type="PROSITE" id="PS50097">
    <property type="entry name" value="BTB"/>
    <property type="match status" value="1"/>
</dbReference>
<comment type="pathway">
    <text evidence="1">Protein modification; protein ubiquitination.</text>
</comment>
<dbReference type="SUPFAM" id="SSF54695">
    <property type="entry name" value="POZ domain"/>
    <property type="match status" value="1"/>
</dbReference>
<dbReference type="InterPro" id="IPR002083">
    <property type="entry name" value="MATH/TRAF_dom"/>
</dbReference>
<dbReference type="Gene3D" id="3.30.710.10">
    <property type="entry name" value="Potassium Channel Kv1.1, Chain A"/>
    <property type="match status" value="1"/>
</dbReference>
<evidence type="ECO:0000256" key="2">
    <source>
        <dbReference type="ARBA" id="ARBA00010846"/>
    </source>
</evidence>
<dbReference type="InterPro" id="IPR008974">
    <property type="entry name" value="TRAF-like"/>
</dbReference>
<dbReference type="EMBL" id="CM000883">
    <property type="protein sequence ID" value="KQJ87667.1"/>
    <property type="molecule type" value="Genomic_DNA"/>
</dbReference>
<dbReference type="InParanoid" id="A0A0Q3HGW2"/>